<dbReference type="NCBIfam" id="TIGR01499">
    <property type="entry name" value="folC"/>
    <property type="match status" value="1"/>
</dbReference>
<evidence type="ECO:0000256" key="5">
    <source>
        <dbReference type="ARBA" id="ARBA00008276"/>
    </source>
</evidence>
<dbReference type="InterPro" id="IPR036615">
    <property type="entry name" value="Mur_ligase_C_dom_sf"/>
</dbReference>
<evidence type="ECO:0000256" key="17">
    <source>
        <dbReference type="ARBA" id="ARBA00032510"/>
    </source>
</evidence>
<comment type="caution">
    <text evidence="25">The sequence shown here is derived from an EMBL/GenBank/DDBJ whole genome shotgun (WGS) entry which is preliminary data.</text>
</comment>
<evidence type="ECO:0000259" key="23">
    <source>
        <dbReference type="Pfam" id="PF02875"/>
    </source>
</evidence>
<dbReference type="InterPro" id="IPR001645">
    <property type="entry name" value="Folylpolyglutamate_synth"/>
</dbReference>
<dbReference type="GO" id="GO:0005524">
    <property type="term" value="F:ATP binding"/>
    <property type="evidence" value="ECO:0007669"/>
    <property type="project" value="UniProtKB-KW"/>
</dbReference>
<evidence type="ECO:0000256" key="19">
    <source>
        <dbReference type="ARBA" id="ARBA00047808"/>
    </source>
</evidence>
<comment type="pathway">
    <text evidence="3">Cofactor biosynthesis; tetrahydrofolate biosynthesis; 7,8-dihydrofolate from 2-amino-4-hydroxy-6-hydroxymethyl-7,8-dihydropteridine diphosphate and 4-aminobenzoate: step 2/2.</text>
</comment>
<evidence type="ECO:0000256" key="13">
    <source>
        <dbReference type="ARBA" id="ARBA00022842"/>
    </source>
</evidence>
<dbReference type="Proteomes" id="UP000651085">
    <property type="component" value="Unassembled WGS sequence"/>
</dbReference>
<evidence type="ECO:0000256" key="15">
    <source>
        <dbReference type="ARBA" id="ARBA00030048"/>
    </source>
</evidence>
<keyword evidence="13" id="KW-0460">Magnesium</keyword>
<dbReference type="Pfam" id="PF02875">
    <property type="entry name" value="Mur_ligase_C"/>
    <property type="match status" value="1"/>
</dbReference>
<evidence type="ECO:0000256" key="4">
    <source>
        <dbReference type="ARBA" id="ARBA00005150"/>
    </source>
</evidence>
<dbReference type="InterPro" id="IPR018109">
    <property type="entry name" value="Folylpolyglutamate_synth_CS"/>
</dbReference>
<evidence type="ECO:0000256" key="20">
    <source>
        <dbReference type="ARBA" id="ARBA00049035"/>
    </source>
</evidence>
<sequence length="432" mass="48248">MDYQDTLMYLYESAPMFQQIGSSAYKEGLETTKTLDEHFGHPHREYRTIHIAGTNGKGSCSHTLAAILQSAGYRVGLYTSPHLVDFRERIRINGEMIPESYVVKFVEKHRNFFEPLHPSFFELTTAMAFRYFADQKIDVAVVEVGLGGRLDCTNIIRPDLCIITNISFDHTQFLGDTLAKIAGEKAGIIKKDIPVVIGETNEETRPVFSAKAESAETSILFAEDDNLILKAAYQKESLVYETPDYPQLEGDLGGCYQIKNTNTILHALPILKRLGYRIEEKNVRDGFAHVNELTGLMGRWQKLSTSPLLICDTGHNIGGITYITHQISTIPHKHLHIIIGMVNDKDIRGVLALLPQEATYYFTKASVKRAMPEKEFQKIAGEFGLRGESYPAVIDAVRAAQEKSLPEDMIFVGGSSFIVADLLAGRDALDLN</sequence>
<dbReference type="EC" id="6.3.2.17" evidence="7"/>
<evidence type="ECO:0000259" key="24">
    <source>
        <dbReference type="Pfam" id="PF08245"/>
    </source>
</evidence>
<dbReference type="GO" id="GO:0005737">
    <property type="term" value="C:cytoplasm"/>
    <property type="evidence" value="ECO:0007669"/>
    <property type="project" value="TreeGrafter"/>
</dbReference>
<dbReference type="InterPro" id="IPR013221">
    <property type="entry name" value="Mur_ligase_cen"/>
</dbReference>
<dbReference type="Gene3D" id="3.40.1190.10">
    <property type="entry name" value="Mur-like, catalytic domain"/>
    <property type="match status" value="1"/>
</dbReference>
<dbReference type="GO" id="GO:0004326">
    <property type="term" value="F:tetrahydrofolylpolyglutamate synthase activity"/>
    <property type="evidence" value="ECO:0007669"/>
    <property type="project" value="UniProtKB-EC"/>
</dbReference>
<protein>
    <recommendedName>
        <fullName evidence="8">Dihydrofolate synthase/folylpolyglutamate synthase</fullName>
        <ecNumber evidence="6">6.3.2.12</ecNumber>
        <ecNumber evidence="7">6.3.2.17</ecNumber>
    </recommendedName>
    <alternativeName>
        <fullName evidence="17">Folylpoly-gamma-glutamate synthetase-dihydrofolate synthetase</fullName>
    </alternativeName>
    <alternativeName>
        <fullName evidence="15">Folylpolyglutamate synthetase</fullName>
    </alternativeName>
    <alternativeName>
        <fullName evidence="16">Tetrahydrofolylpolyglutamate synthase</fullName>
    </alternativeName>
</protein>
<dbReference type="Pfam" id="PF08245">
    <property type="entry name" value="Mur_ligase_M"/>
    <property type="match status" value="1"/>
</dbReference>
<feature type="domain" description="Mur ligase central" evidence="24">
    <location>
        <begin position="51"/>
        <end position="227"/>
    </location>
</feature>
<evidence type="ECO:0000256" key="12">
    <source>
        <dbReference type="ARBA" id="ARBA00022840"/>
    </source>
</evidence>
<dbReference type="SUPFAM" id="SSF53244">
    <property type="entry name" value="MurD-like peptide ligases, peptide-binding domain"/>
    <property type="match status" value="1"/>
</dbReference>
<comment type="catalytic activity">
    <reaction evidence="19">
        <text>10-formyltetrahydrofolyl-(gamma-L-Glu)(n) + L-glutamate + ATP = 10-formyltetrahydrofolyl-(gamma-L-Glu)(n+1) + ADP + phosphate + H(+)</text>
        <dbReference type="Rhea" id="RHEA:51904"/>
        <dbReference type="Rhea" id="RHEA-COMP:13088"/>
        <dbReference type="Rhea" id="RHEA-COMP:14300"/>
        <dbReference type="ChEBI" id="CHEBI:15378"/>
        <dbReference type="ChEBI" id="CHEBI:29985"/>
        <dbReference type="ChEBI" id="CHEBI:30616"/>
        <dbReference type="ChEBI" id="CHEBI:43474"/>
        <dbReference type="ChEBI" id="CHEBI:134413"/>
        <dbReference type="ChEBI" id="CHEBI:456216"/>
        <dbReference type="EC" id="6.3.2.17"/>
    </reaction>
</comment>
<dbReference type="PROSITE" id="PS01012">
    <property type="entry name" value="FOLYLPOLYGLU_SYNT_2"/>
    <property type="match status" value="1"/>
</dbReference>
<evidence type="ECO:0000256" key="22">
    <source>
        <dbReference type="PIRNR" id="PIRNR001563"/>
    </source>
</evidence>
<keyword evidence="12 22" id="KW-0067">ATP-binding</keyword>
<organism evidence="25 26">
    <name type="scientific">Jilunia laotingensis</name>
    <dbReference type="NCBI Taxonomy" id="2763675"/>
    <lineage>
        <taxon>Bacteria</taxon>
        <taxon>Pseudomonadati</taxon>
        <taxon>Bacteroidota</taxon>
        <taxon>Bacteroidia</taxon>
        <taxon>Bacteroidales</taxon>
        <taxon>Bacteroidaceae</taxon>
        <taxon>Jilunia</taxon>
    </lineage>
</organism>
<keyword evidence="9 22" id="KW-0436">Ligase</keyword>
<evidence type="ECO:0000256" key="11">
    <source>
        <dbReference type="ARBA" id="ARBA00022741"/>
    </source>
</evidence>
<dbReference type="PIRSF" id="PIRSF001563">
    <property type="entry name" value="Folylpolyglu_synth"/>
    <property type="match status" value="1"/>
</dbReference>
<comment type="function">
    <text evidence="2">Functions in two distinct reactions of the de novo folate biosynthetic pathway. Catalyzes the addition of a glutamate residue to dihydropteroate (7,8-dihydropteroate or H2Pte) to form dihydrofolate (7,8-dihydrofolate monoglutamate or H2Pte-Glu). Also catalyzes successive additions of L-glutamate to tetrahydrofolate or 10-formyltetrahydrofolate or 5,10-methylenetetrahydrofolate, leading to folylpolyglutamate derivatives.</text>
</comment>
<keyword evidence="11 22" id="KW-0547">Nucleotide-binding</keyword>
<evidence type="ECO:0000313" key="26">
    <source>
        <dbReference type="Proteomes" id="UP000651085"/>
    </source>
</evidence>
<proteinExistence type="inferred from homology"/>
<evidence type="ECO:0000256" key="2">
    <source>
        <dbReference type="ARBA" id="ARBA00002714"/>
    </source>
</evidence>
<dbReference type="GO" id="GO:0008841">
    <property type="term" value="F:dihydrofolate synthase activity"/>
    <property type="evidence" value="ECO:0007669"/>
    <property type="project" value="UniProtKB-EC"/>
</dbReference>
<evidence type="ECO:0000256" key="14">
    <source>
        <dbReference type="ARBA" id="ARBA00022909"/>
    </source>
</evidence>
<reference evidence="25" key="1">
    <citation type="submission" date="2020-08" db="EMBL/GenBank/DDBJ databases">
        <title>Genome public.</title>
        <authorList>
            <person name="Liu C."/>
            <person name="Sun Q."/>
        </authorList>
    </citation>
    <scope>NUCLEOTIDE SEQUENCE</scope>
    <source>
        <strain evidence="25">N12</strain>
    </source>
</reference>
<dbReference type="InterPro" id="IPR004101">
    <property type="entry name" value="Mur_ligase_C"/>
</dbReference>
<dbReference type="InterPro" id="IPR036565">
    <property type="entry name" value="Mur-like_cat_sf"/>
</dbReference>
<dbReference type="AlphaFoldDB" id="A0A926IQ88"/>
<accession>A0A926IQ88</accession>
<dbReference type="GO" id="GO:0046656">
    <property type="term" value="P:folic acid biosynthetic process"/>
    <property type="evidence" value="ECO:0007669"/>
    <property type="project" value="UniProtKB-KW"/>
</dbReference>
<name>A0A926IQ88_9BACT</name>
<gene>
    <name evidence="25" type="ORF">H8744_12620</name>
</gene>
<keyword evidence="26" id="KW-1185">Reference proteome</keyword>
<evidence type="ECO:0000313" key="25">
    <source>
        <dbReference type="EMBL" id="MBC8594074.1"/>
    </source>
</evidence>
<evidence type="ECO:0000256" key="16">
    <source>
        <dbReference type="ARBA" id="ARBA00030592"/>
    </source>
</evidence>
<dbReference type="EMBL" id="JACRTF010000001">
    <property type="protein sequence ID" value="MBC8594074.1"/>
    <property type="molecule type" value="Genomic_DNA"/>
</dbReference>
<dbReference type="FunFam" id="3.40.1190.10:FF:000011">
    <property type="entry name" value="Folylpolyglutamate synthase/dihydrofolate synthase"/>
    <property type="match status" value="1"/>
</dbReference>
<comment type="catalytic activity">
    <reaction evidence="20">
        <text>(6R)-5,10-methylenetetrahydrofolyl-(gamma-L-Glu)(n) + L-glutamate + ATP = (6R)-5,10-methylenetetrahydrofolyl-(gamma-L-Glu)(n+1) + ADP + phosphate + H(+)</text>
        <dbReference type="Rhea" id="RHEA:51912"/>
        <dbReference type="Rhea" id="RHEA-COMP:13257"/>
        <dbReference type="Rhea" id="RHEA-COMP:13258"/>
        <dbReference type="ChEBI" id="CHEBI:15378"/>
        <dbReference type="ChEBI" id="CHEBI:29985"/>
        <dbReference type="ChEBI" id="CHEBI:30616"/>
        <dbReference type="ChEBI" id="CHEBI:43474"/>
        <dbReference type="ChEBI" id="CHEBI:136572"/>
        <dbReference type="ChEBI" id="CHEBI:456216"/>
        <dbReference type="EC" id="6.3.2.17"/>
    </reaction>
</comment>
<evidence type="ECO:0000256" key="1">
    <source>
        <dbReference type="ARBA" id="ARBA00001946"/>
    </source>
</evidence>
<dbReference type="Gene3D" id="3.90.190.20">
    <property type="entry name" value="Mur ligase, C-terminal domain"/>
    <property type="match status" value="1"/>
</dbReference>
<dbReference type="PANTHER" id="PTHR11136:SF0">
    <property type="entry name" value="DIHYDROFOLATE SYNTHETASE-RELATED"/>
    <property type="match status" value="1"/>
</dbReference>
<evidence type="ECO:0000256" key="9">
    <source>
        <dbReference type="ARBA" id="ARBA00022598"/>
    </source>
</evidence>
<dbReference type="RefSeq" id="WP_262435177.1">
    <property type="nucleotide sequence ID" value="NZ_JACRTF010000001.1"/>
</dbReference>
<keyword evidence="14" id="KW-0289">Folate biosynthesis</keyword>
<dbReference type="PANTHER" id="PTHR11136">
    <property type="entry name" value="FOLYLPOLYGLUTAMATE SYNTHASE-RELATED"/>
    <property type="match status" value="1"/>
</dbReference>
<comment type="catalytic activity">
    <reaction evidence="18">
        <text>(6S)-5,6,7,8-tetrahydrofolyl-(gamma-L-Glu)(n) + L-glutamate + ATP = (6S)-5,6,7,8-tetrahydrofolyl-(gamma-L-Glu)(n+1) + ADP + phosphate + H(+)</text>
        <dbReference type="Rhea" id="RHEA:10580"/>
        <dbReference type="Rhea" id="RHEA-COMP:14738"/>
        <dbReference type="Rhea" id="RHEA-COMP:14740"/>
        <dbReference type="ChEBI" id="CHEBI:15378"/>
        <dbReference type="ChEBI" id="CHEBI:29985"/>
        <dbReference type="ChEBI" id="CHEBI:30616"/>
        <dbReference type="ChEBI" id="CHEBI:43474"/>
        <dbReference type="ChEBI" id="CHEBI:141005"/>
        <dbReference type="ChEBI" id="CHEBI:456216"/>
        <dbReference type="EC" id="6.3.2.17"/>
    </reaction>
</comment>
<comment type="similarity">
    <text evidence="5 22">Belongs to the folylpolyglutamate synthase family.</text>
</comment>
<evidence type="ECO:0000256" key="21">
    <source>
        <dbReference type="ARBA" id="ARBA00049161"/>
    </source>
</evidence>
<evidence type="ECO:0000256" key="3">
    <source>
        <dbReference type="ARBA" id="ARBA00004799"/>
    </source>
</evidence>
<evidence type="ECO:0000256" key="6">
    <source>
        <dbReference type="ARBA" id="ARBA00013023"/>
    </source>
</evidence>
<dbReference type="SUPFAM" id="SSF53623">
    <property type="entry name" value="MurD-like peptide ligases, catalytic domain"/>
    <property type="match status" value="1"/>
</dbReference>
<dbReference type="GO" id="GO:0046872">
    <property type="term" value="F:metal ion binding"/>
    <property type="evidence" value="ECO:0007669"/>
    <property type="project" value="UniProtKB-KW"/>
</dbReference>
<evidence type="ECO:0000256" key="10">
    <source>
        <dbReference type="ARBA" id="ARBA00022723"/>
    </source>
</evidence>
<evidence type="ECO:0000256" key="8">
    <source>
        <dbReference type="ARBA" id="ARBA00019357"/>
    </source>
</evidence>
<feature type="domain" description="Mur ligase C-terminal" evidence="23">
    <location>
        <begin position="298"/>
        <end position="415"/>
    </location>
</feature>
<evidence type="ECO:0000256" key="7">
    <source>
        <dbReference type="ARBA" id="ARBA00013025"/>
    </source>
</evidence>
<comment type="pathway">
    <text evidence="4">Cofactor biosynthesis; tetrahydrofolylpolyglutamate biosynthesis.</text>
</comment>
<dbReference type="EC" id="6.3.2.12" evidence="6"/>
<keyword evidence="10" id="KW-0479">Metal-binding</keyword>
<comment type="catalytic activity">
    <reaction evidence="21">
        <text>7,8-dihydropteroate + L-glutamate + ATP = 7,8-dihydrofolate + ADP + phosphate + H(+)</text>
        <dbReference type="Rhea" id="RHEA:23584"/>
        <dbReference type="ChEBI" id="CHEBI:15378"/>
        <dbReference type="ChEBI" id="CHEBI:17839"/>
        <dbReference type="ChEBI" id="CHEBI:29985"/>
        <dbReference type="ChEBI" id="CHEBI:30616"/>
        <dbReference type="ChEBI" id="CHEBI:43474"/>
        <dbReference type="ChEBI" id="CHEBI:57451"/>
        <dbReference type="ChEBI" id="CHEBI:456216"/>
        <dbReference type="EC" id="6.3.2.12"/>
    </reaction>
</comment>
<comment type="cofactor">
    <cofactor evidence="1">
        <name>Mg(2+)</name>
        <dbReference type="ChEBI" id="CHEBI:18420"/>
    </cofactor>
</comment>
<evidence type="ECO:0000256" key="18">
    <source>
        <dbReference type="ARBA" id="ARBA00047493"/>
    </source>
</evidence>